<reference evidence="1" key="1">
    <citation type="submission" date="2019-08" db="EMBL/GenBank/DDBJ databases">
        <title>The genome of the North American firefly Photinus pyralis.</title>
        <authorList>
            <consortium name="Photinus pyralis genome working group"/>
            <person name="Fallon T.R."/>
            <person name="Sander Lower S.E."/>
            <person name="Weng J.-K."/>
        </authorList>
    </citation>
    <scope>NUCLEOTIDE SEQUENCE</scope>
    <source>
        <strain evidence="1">TRF0915ILg1</strain>
        <tissue evidence="1">Whole body</tissue>
    </source>
</reference>
<comment type="caution">
    <text evidence="1">The sequence shown here is derived from an EMBL/GenBank/DDBJ whole genome shotgun (WGS) entry which is preliminary data.</text>
</comment>
<sequence>MNLNGEGLIEFCLENEIKIGITHFMPNSVHKITREMRTRNERSITDYLLLRKPLWPKDTIVKKGAEIGSDHYLVKEKTEQDSKEESKMLQTKQQYQDILSQRAGNIEKNKDIKET</sequence>
<dbReference type="Proteomes" id="UP000801492">
    <property type="component" value="Unassembled WGS sequence"/>
</dbReference>
<name>A0A8K0C858_IGNLU</name>
<accession>A0A8K0C858</accession>
<evidence type="ECO:0000313" key="1">
    <source>
        <dbReference type="EMBL" id="KAF2880556.1"/>
    </source>
</evidence>
<protein>
    <submittedName>
        <fullName evidence="1">Uncharacterized protein</fullName>
    </submittedName>
</protein>
<dbReference type="OrthoDB" id="410542at2759"/>
<evidence type="ECO:0000313" key="2">
    <source>
        <dbReference type="Proteomes" id="UP000801492"/>
    </source>
</evidence>
<keyword evidence="2" id="KW-1185">Reference proteome</keyword>
<dbReference type="EMBL" id="VTPC01090953">
    <property type="protein sequence ID" value="KAF2880556.1"/>
    <property type="molecule type" value="Genomic_DNA"/>
</dbReference>
<gene>
    <name evidence="1" type="ORF">ILUMI_25617</name>
</gene>
<proteinExistence type="predicted"/>
<dbReference type="AlphaFoldDB" id="A0A8K0C858"/>
<organism evidence="1 2">
    <name type="scientific">Ignelater luminosus</name>
    <name type="common">Cucubano</name>
    <name type="synonym">Pyrophorus luminosus</name>
    <dbReference type="NCBI Taxonomy" id="2038154"/>
    <lineage>
        <taxon>Eukaryota</taxon>
        <taxon>Metazoa</taxon>
        <taxon>Ecdysozoa</taxon>
        <taxon>Arthropoda</taxon>
        <taxon>Hexapoda</taxon>
        <taxon>Insecta</taxon>
        <taxon>Pterygota</taxon>
        <taxon>Neoptera</taxon>
        <taxon>Endopterygota</taxon>
        <taxon>Coleoptera</taxon>
        <taxon>Polyphaga</taxon>
        <taxon>Elateriformia</taxon>
        <taxon>Elateroidea</taxon>
        <taxon>Elateridae</taxon>
        <taxon>Agrypninae</taxon>
        <taxon>Pyrophorini</taxon>
        <taxon>Ignelater</taxon>
    </lineage>
</organism>